<gene>
    <name evidence="3" type="ORF">GCM10023353_00080</name>
</gene>
<evidence type="ECO:0000256" key="1">
    <source>
        <dbReference type="SAM" id="MobiDB-lite"/>
    </source>
</evidence>
<keyword evidence="4" id="KW-1185">Reference proteome</keyword>
<organism evidence="3 4">
    <name type="scientific">Tomitella cavernea</name>
    <dbReference type="NCBI Taxonomy" id="1387982"/>
    <lineage>
        <taxon>Bacteria</taxon>
        <taxon>Bacillati</taxon>
        <taxon>Actinomycetota</taxon>
        <taxon>Actinomycetes</taxon>
        <taxon>Mycobacteriales</taxon>
        <taxon>Tomitella</taxon>
    </lineage>
</organism>
<feature type="compositionally biased region" description="Basic and acidic residues" evidence="1">
    <location>
        <begin position="210"/>
        <end position="226"/>
    </location>
</feature>
<accession>A0ABP9BYQ1</accession>
<feature type="transmembrane region" description="Helical" evidence="2">
    <location>
        <begin position="136"/>
        <end position="158"/>
    </location>
</feature>
<evidence type="ECO:0000313" key="4">
    <source>
        <dbReference type="Proteomes" id="UP001500839"/>
    </source>
</evidence>
<dbReference type="RefSeq" id="WP_425584445.1">
    <property type="nucleotide sequence ID" value="NZ_BAABKQ010000001.1"/>
</dbReference>
<keyword evidence="2" id="KW-1133">Transmembrane helix</keyword>
<feature type="transmembrane region" description="Helical" evidence="2">
    <location>
        <begin position="99"/>
        <end position="116"/>
    </location>
</feature>
<dbReference type="Proteomes" id="UP001500839">
    <property type="component" value="Unassembled WGS sequence"/>
</dbReference>
<dbReference type="EMBL" id="BAABKQ010000001">
    <property type="protein sequence ID" value="GAA4802254.1"/>
    <property type="molecule type" value="Genomic_DNA"/>
</dbReference>
<reference evidence="4" key="1">
    <citation type="journal article" date="2019" name="Int. J. Syst. Evol. Microbiol.">
        <title>The Global Catalogue of Microorganisms (GCM) 10K type strain sequencing project: providing services to taxonomists for standard genome sequencing and annotation.</title>
        <authorList>
            <consortium name="The Broad Institute Genomics Platform"/>
            <consortium name="The Broad Institute Genome Sequencing Center for Infectious Disease"/>
            <person name="Wu L."/>
            <person name="Ma J."/>
        </authorList>
    </citation>
    <scope>NUCLEOTIDE SEQUENCE [LARGE SCALE GENOMIC DNA]</scope>
    <source>
        <strain evidence="4">JCM 18542</strain>
    </source>
</reference>
<evidence type="ECO:0000313" key="3">
    <source>
        <dbReference type="EMBL" id="GAA4802254.1"/>
    </source>
</evidence>
<name>A0ABP9BYQ1_9ACTN</name>
<protein>
    <recommendedName>
        <fullName evidence="5">DUF2029 domain-containing protein</fullName>
    </recommendedName>
</protein>
<feature type="transmembrane region" description="Helical" evidence="2">
    <location>
        <begin position="66"/>
        <end position="87"/>
    </location>
</feature>
<comment type="caution">
    <text evidence="3">The sequence shown here is derived from an EMBL/GenBank/DDBJ whole genome shotgun (WGS) entry which is preliminary data.</text>
</comment>
<evidence type="ECO:0000256" key="2">
    <source>
        <dbReference type="SAM" id="Phobius"/>
    </source>
</evidence>
<proteinExistence type="predicted"/>
<keyword evidence="2" id="KW-0812">Transmembrane</keyword>
<evidence type="ECO:0008006" key="5">
    <source>
        <dbReference type="Google" id="ProtNLM"/>
    </source>
</evidence>
<keyword evidence="2" id="KW-0472">Membrane</keyword>
<sequence>MRGALATVGVAAAVAVAINLPFAVLGFRGWLASFAFQGKRTADITTNSLWYWGLRPLIGDDDTYDAVVSVASPVLVVASFALALWIGVRIARRTGTYPWLQVSAAMLCGFLLLHKVHSPQYVLWLLPFFVLLRVPWPLVAGYLTANTALGIALFRYYAALGTDPDAARRWEYAVWFGVWGQIALLAVLFTVFLRASPTGDGPQRSPRSPVRREPSSGKPPDRTTVL</sequence>
<feature type="transmembrane region" description="Helical" evidence="2">
    <location>
        <begin position="170"/>
        <end position="193"/>
    </location>
</feature>
<feature type="region of interest" description="Disordered" evidence="1">
    <location>
        <begin position="197"/>
        <end position="226"/>
    </location>
</feature>